<name>A0ABQ5XZT2_9VIBR</name>
<dbReference type="EMBL" id="BSOE01000014">
    <property type="protein sequence ID" value="GLR03380.1"/>
    <property type="molecule type" value="Genomic_DNA"/>
</dbReference>
<comment type="caution">
    <text evidence="1">The sequence shown here is derived from an EMBL/GenBank/DDBJ whole genome shotgun (WGS) entry which is preliminary data.</text>
</comment>
<dbReference type="Proteomes" id="UP001156669">
    <property type="component" value="Unassembled WGS sequence"/>
</dbReference>
<evidence type="ECO:0000313" key="1">
    <source>
        <dbReference type="EMBL" id="GLR03380.1"/>
    </source>
</evidence>
<protein>
    <submittedName>
        <fullName evidence="1">Uncharacterized protein</fullName>
    </submittedName>
</protein>
<reference evidence="2" key="1">
    <citation type="journal article" date="2019" name="Int. J. Syst. Evol. Microbiol.">
        <title>The Global Catalogue of Microorganisms (GCM) 10K type strain sequencing project: providing services to taxonomists for standard genome sequencing and annotation.</title>
        <authorList>
            <consortium name="The Broad Institute Genomics Platform"/>
            <consortium name="The Broad Institute Genome Sequencing Center for Infectious Disease"/>
            <person name="Wu L."/>
            <person name="Ma J."/>
        </authorList>
    </citation>
    <scope>NUCLEOTIDE SEQUENCE [LARGE SCALE GENOMIC DNA]</scope>
    <source>
        <strain evidence="2">NBRC 110633</strain>
    </source>
</reference>
<sequence length="77" mass="8537">MIHANKKDDFPQSIPDIALTKQEIKPATVAPPPNVTFCNKTQICVFFLLSGHAENKNKSEGPSCYASETNFEITIKK</sequence>
<organism evidence="1 2">
    <name type="scientific">Vibrio hyugaensis</name>
    <dbReference type="NCBI Taxonomy" id="1534743"/>
    <lineage>
        <taxon>Bacteria</taxon>
        <taxon>Pseudomonadati</taxon>
        <taxon>Pseudomonadota</taxon>
        <taxon>Gammaproteobacteria</taxon>
        <taxon>Vibrionales</taxon>
        <taxon>Vibrionaceae</taxon>
        <taxon>Vibrio</taxon>
    </lineage>
</organism>
<evidence type="ECO:0000313" key="2">
    <source>
        <dbReference type="Proteomes" id="UP001156669"/>
    </source>
</evidence>
<accession>A0ABQ5XZT2</accession>
<gene>
    <name evidence="1" type="ORF">GCM10007906_09670</name>
</gene>
<keyword evidence="2" id="KW-1185">Reference proteome</keyword>
<proteinExistence type="predicted"/>